<dbReference type="Gene3D" id="1.20.5.300">
    <property type="match status" value="1"/>
</dbReference>
<keyword evidence="5" id="KW-0560">Oxidoreductase</keyword>
<evidence type="ECO:0000256" key="2">
    <source>
        <dbReference type="PROSITE-ProRule" id="PRU00221"/>
    </source>
</evidence>
<gene>
    <name evidence="5" type="primary">ADI1</name>
    <name evidence="5" type="ORF">MCUN1_001418</name>
</gene>
<dbReference type="InterPro" id="IPR015943">
    <property type="entry name" value="WD40/YVTN_repeat-like_dom_sf"/>
</dbReference>
<dbReference type="InterPro" id="IPR051488">
    <property type="entry name" value="WD_repeat_striatin"/>
</dbReference>
<evidence type="ECO:0000313" key="5">
    <source>
        <dbReference type="EMBL" id="WFD34577.1"/>
    </source>
</evidence>
<reference evidence="5" key="1">
    <citation type="submission" date="2023-03" db="EMBL/GenBank/DDBJ databases">
        <title>Mating type loci evolution in Malassezia.</title>
        <authorList>
            <person name="Coelho M.A."/>
        </authorList>
    </citation>
    <scope>NUCLEOTIDE SEQUENCE</scope>
    <source>
        <strain evidence="5">CBS 11721</strain>
    </source>
</reference>
<evidence type="ECO:0000256" key="1">
    <source>
        <dbReference type="ARBA" id="ARBA00023054"/>
    </source>
</evidence>
<keyword evidence="6" id="KW-1185">Reference proteome</keyword>
<feature type="compositionally biased region" description="Polar residues" evidence="3">
    <location>
        <begin position="143"/>
        <end position="155"/>
    </location>
</feature>
<dbReference type="InterPro" id="IPR036322">
    <property type="entry name" value="WD40_repeat_dom_sf"/>
</dbReference>
<feature type="region of interest" description="Disordered" evidence="3">
    <location>
        <begin position="100"/>
        <end position="165"/>
    </location>
</feature>
<dbReference type="SUPFAM" id="SSF50978">
    <property type="entry name" value="WD40 repeat-like"/>
    <property type="match status" value="1"/>
</dbReference>
<dbReference type="Pfam" id="PF08232">
    <property type="entry name" value="Striatin"/>
    <property type="match status" value="1"/>
</dbReference>
<feature type="compositionally biased region" description="Polar residues" evidence="3">
    <location>
        <begin position="1"/>
        <end position="19"/>
    </location>
</feature>
<keyword evidence="2" id="KW-0853">WD repeat</keyword>
<dbReference type="Gene3D" id="2.130.10.10">
    <property type="entry name" value="YVTN repeat-like/Quinoprotein amine dehydrogenase"/>
    <property type="match status" value="2"/>
</dbReference>
<feature type="repeat" description="WD" evidence="2">
    <location>
        <begin position="532"/>
        <end position="565"/>
    </location>
</feature>
<feature type="repeat" description="WD" evidence="2">
    <location>
        <begin position="337"/>
        <end position="370"/>
    </location>
</feature>
<evidence type="ECO:0000259" key="4">
    <source>
        <dbReference type="Pfam" id="PF08232"/>
    </source>
</evidence>
<accession>A0AAF0EU14</accession>
<dbReference type="SMART" id="SM00320">
    <property type="entry name" value="WD40"/>
    <property type="match status" value="6"/>
</dbReference>
<feature type="region of interest" description="Disordered" evidence="3">
    <location>
        <begin position="189"/>
        <end position="268"/>
    </location>
</feature>
<feature type="domain" description="Striatin N-terminal" evidence="4">
    <location>
        <begin position="35"/>
        <end position="191"/>
    </location>
</feature>
<dbReference type="CDD" id="cd00200">
    <property type="entry name" value="WD40"/>
    <property type="match status" value="1"/>
</dbReference>
<dbReference type="PANTHER" id="PTHR15653:SF0">
    <property type="entry name" value="CONNECTOR OF KINASE TO AP-1, ISOFORM E"/>
    <property type="match status" value="1"/>
</dbReference>
<protein>
    <submittedName>
        <fullName evidence="5">1,2-dihydroxy-3-keto-5-methylthiopentene dioxygenase</fullName>
    </submittedName>
</protein>
<name>A0AAF0EU14_9BASI</name>
<dbReference type="InterPro" id="IPR001680">
    <property type="entry name" value="WD40_rpt"/>
</dbReference>
<dbReference type="PANTHER" id="PTHR15653">
    <property type="entry name" value="STRIATIN"/>
    <property type="match status" value="1"/>
</dbReference>
<dbReference type="GO" id="GO:0051213">
    <property type="term" value="F:dioxygenase activity"/>
    <property type="evidence" value="ECO:0007669"/>
    <property type="project" value="UniProtKB-KW"/>
</dbReference>
<proteinExistence type="predicted"/>
<dbReference type="AlphaFoldDB" id="A0AAF0EU14"/>
<evidence type="ECO:0000313" key="6">
    <source>
        <dbReference type="Proteomes" id="UP001219933"/>
    </source>
</evidence>
<dbReference type="Proteomes" id="UP001219933">
    <property type="component" value="Chromosome 2"/>
</dbReference>
<dbReference type="PROSITE" id="PS50082">
    <property type="entry name" value="WD_REPEATS_2"/>
    <property type="match status" value="3"/>
</dbReference>
<organism evidence="5 6">
    <name type="scientific">Malassezia cuniculi</name>
    <dbReference type="NCBI Taxonomy" id="948313"/>
    <lineage>
        <taxon>Eukaryota</taxon>
        <taxon>Fungi</taxon>
        <taxon>Dikarya</taxon>
        <taxon>Basidiomycota</taxon>
        <taxon>Ustilaginomycotina</taxon>
        <taxon>Malasseziomycetes</taxon>
        <taxon>Malasseziales</taxon>
        <taxon>Malasseziaceae</taxon>
        <taxon>Malassezia</taxon>
    </lineage>
</organism>
<evidence type="ECO:0000256" key="3">
    <source>
        <dbReference type="SAM" id="MobiDB-lite"/>
    </source>
</evidence>
<dbReference type="PROSITE" id="PS50294">
    <property type="entry name" value="WD_REPEATS_REGION"/>
    <property type="match status" value="3"/>
</dbReference>
<feature type="repeat" description="WD" evidence="2">
    <location>
        <begin position="281"/>
        <end position="315"/>
    </location>
</feature>
<keyword evidence="1" id="KW-0175">Coiled coil</keyword>
<feature type="region of interest" description="Disordered" evidence="3">
    <location>
        <begin position="1"/>
        <end position="29"/>
    </location>
</feature>
<feature type="compositionally biased region" description="Low complexity" evidence="3">
    <location>
        <begin position="106"/>
        <end position="130"/>
    </location>
</feature>
<dbReference type="Pfam" id="PF00400">
    <property type="entry name" value="WD40"/>
    <property type="match status" value="5"/>
</dbReference>
<sequence length="633" mass="67848">MSQTFSFTAYSSGGATQPQAAAHTGDGAAGPPEYTLSGILHYLQSEWRRYERDRNAWEIERAELRARIALLEGERRGIEHVRTDLLRRIKMLEYALRQERSKGAVQQPAQQPPAQGQSAPAQPSAAQSTPVKPTKTLLERESGNSPTSDDPTPSAANVRLPPGVKDARARTKFREYLQQCLQEISYLTNPTTLNPLSDHDVPRPKLNLDEESQGPSFEARAPAKTDEKAVGNSTAKDTPAATAAASTTADPAATSTAPAPAEVSSPKNVPDVQLWTTKGVIRAHFDMVRALAFDTRNAGLFSSSDDYTIKYWSVRIFSNLHGQTTPAEFNAVNTLTLRGHTKAVTCLAYSRVHDMLFSGGLDATVRFWKLPARPKEKHASMPPVDGPVFDTLDGVWSLALVSGDSMLVAASSDGYVRMYDVEKASLVRSWDYDGAAAGEKRSEGPVPTSVTACPANERVVAVAYSNAVVKLFSIEDGSEVRTIHADATYDGTPATQVNMVIAHPTLPLLATAHEDNYIHTFSMESGQKVMSLHAHASSVASIAIDPSGLTLLSGSQAGSVRFWDIVEDRAGTASGSNNAGSNTPAATTQGAVCFQEVRAHEPRSNEGVLVVAFHPSAPYVATAGADGNVRILG</sequence>
<keyword evidence="5" id="KW-0223">Dioxygenase</keyword>
<feature type="compositionally biased region" description="Basic and acidic residues" evidence="3">
    <location>
        <begin position="197"/>
        <end position="208"/>
    </location>
</feature>
<dbReference type="InterPro" id="IPR013258">
    <property type="entry name" value="Striatin_N"/>
</dbReference>
<dbReference type="EMBL" id="CP119878">
    <property type="protein sequence ID" value="WFD34577.1"/>
    <property type="molecule type" value="Genomic_DNA"/>
</dbReference>
<feature type="compositionally biased region" description="Low complexity" evidence="3">
    <location>
        <begin position="233"/>
        <end position="261"/>
    </location>
</feature>